<protein>
    <recommendedName>
        <fullName evidence="1">Protein SirB1 N-terminal domain-containing protein</fullName>
    </recommendedName>
</protein>
<sequence>MVRICLPDFGNQQMMITGGIDASSVAMPSLGTFGRYGFNCIHGRRSDFGKGKMMYMTARAARNAAFRMMNPSHSTLVSCSMAVPAVSCNSSRADFYKEILEAARDKFTREICFQSKDKDISLAKALLYVAVEDEAFLAFNREVDTHSVHNERREMPSPSNVQSWNSAEAMPIAGKNMNEWLTELDAISREVEAELVSRDIGCDLGEVLDAVNKVLFNLRGFKRSPVLVDSKCLYLHTVLSSGYASAILLSVIYIEVCRRLNLTIVGSRVGEDFLIWPPTRNPEELFRTTSGHSLFGIVNGKCVEDPRSKASDINSNSLLGLDIATNRDIIGISLANLIRLYWKRASKMNYGLMLTSPLRPFHKSEDKLNNDRGSNVPLLRPQELRLAIMASERSLILQPHNWALRRDFGMMLYYNRQYEEAVQELSICMAFAPEEEAEILERFVEKLNLMQLETSWKSLGQKGRLTVP</sequence>
<evidence type="ECO:0000313" key="2">
    <source>
        <dbReference type="EMBL" id="KZV45237.1"/>
    </source>
</evidence>
<keyword evidence="3" id="KW-1185">Reference proteome</keyword>
<dbReference type="Proteomes" id="UP000250235">
    <property type="component" value="Unassembled WGS sequence"/>
</dbReference>
<dbReference type="PANTHER" id="PTHR31350:SF30">
    <property type="entry name" value="TRANSGLUTAMINASE FAMILY PROTEIN"/>
    <property type="match status" value="1"/>
</dbReference>
<evidence type="ECO:0000313" key="3">
    <source>
        <dbReference type="Proteomes" id="UP000250235"/>
    </source>
</evidence>
<dbReference type="InterPro" id="IPR032698">
    <property type="entry name" value="SirB1_N"/>
</dbReference>
<dbReference type="AlphaFoldDB" id="A0A2Z7CH78"/>
<gene>
    <name evidence="2" type="ORF">F511_10014</name>
</gene>
<dbReference type="OrthoDB" id="28868at2759"/>
<accession>A0A2Z7CH78</accession>
<dbReference type="Pfam" id="PF13369">
    <property type="entry name" value="Transglut_core2"/>
    <property type="match status" value="1"/>
</dbReference>
<dbReference type="PANTHER" id="PTHR31350">
    <property type="entry name" value="SI:DKEY-261L7.2"/>
    <property type="match status" value="1"/>
</dbReference>
<feature type="domain" description="Protein SirB1 N-terminal" evidence="1">
    <location>
        <begin position="179"/>
        <end position="330"/>
    </location>
</feature>
<reference evidence="2 3" key="1">
    <citation type="journal article" date="2015" name="Proc. Natl. Acad. Sci. U.S.A.">
        <title>The resurrection genome of Boea hygrometrica: A blueprint for survival of dehydration.</title>
        <authorList>
            <person name="Xiao L."/>
            <person name="Yang G."/>
            <person name="Zhang L."/>
            <person name="Yang X."/>
            <person name="Zhao S."/>
            <person name="Ji Z."/>
            <person name="Zhou Q."/>
            <person name="Hu M."/>
            <person name="Wang Y."/>
            <person name="Chen M."/>
            <person name="Xu Y."/>
            <person name="Jin H."/>
            <person name="Xiao X."/>
            <person name="Hu G."/>
            <person name="Bao F."/>
            <person name="Hu Y."/>
            <person name="Wan P."/>
            <person name="Li L."/>
            <person name="Deng X."/>
            <person name="Kuang T."/>
            <person name="Xiang C."/>
            <person name="Zhu J.K."/>
            <person name="Oliver M.J."/>
            <person name="He Y."/>
        </authorList>
    </citation>
    <scope>NUCLEOTIDE SEQUENCE [LARGE SCALE GENOMIC DNA]</scope>
    <source>
        <strain evidence="3">cv. XS01</strain>
    </source>
</reference>
<evidence type="ECO:0000259" key="1">
    <source>
        <dbReference type="Pfam" id="PF13369"/>
    </source>
</evidence>
<dbReference type="EMBL" id="KQ996414">
    <property type="protein sequence ID" value="KZV45237.1"/>
    <property type="molecule type" value="Genomic_DNA"/>
</dbReference>
<organism evidence="2 3">
    <name type="scientific">Dorcoceras hygrometricum</name>
    <dbReference type="NCBI Taxonomy" id="472368"/>
    <lineage>
        <taxon>Eukaryota</taxon>
        <taxon>Viridiplantae</taxon>
        <taxon>Streptophyta</taxon>
        <taxon>Embryophyta</taxon>
        <taxon>Tracheophyta</taxon>
        <taxon>Spermatophyta</taxon>
        <taxon>Magnoliopsida</taxon>
        <taxon>eudicotyledons</taxon>
        <taxon>Gunneridae</taxon>
        <taxon>Pentapetalae</taxon>
        <taxon>asterids</taxon>
        <taxon>lamiids</taxon>
        <taxon>Lamiales</taxon>
        <taxon>Gesneriaceae</taxon>
        <taxon>Didymocarpoideae</taxon>
        <taxon>Trichosporeae</taxon>
        <taxon>Loxocarpinae</taxon>
        <taxon>Dorcoceras</taxon>
    </lineage>
</organism>
<name>A0A2Z7CH78_9LAMI</name>
<proteinExistence type="predicted"/>